<feature type="transmembrane region" description="Helical" evidence="2">
    <location>
        <begin position="385"/>
        <end position="407"/>
    </location>
</feature>
<dbReference type="GO" id="GO:0005886">
    <property type="term" value="C:plasma membrane"/>
    <property type="evidence" value="ECO:0007669"/>
    <property type="project" value="TreeGrafter"/>
</dbReference>
<comment type="caution">
    <text evidence="3">The sequence shown here is derived from an EMBL/GenBank/DDBJ whole genome shotgun (WGS) entry which is preliminary data.</text>
</comment>
<dbReference type="AlphaFoldDB" id="A0AAW9RLS9"/>
<dbReference type="RefSeq" id="WP_340330587.1">
    <property type="nucleotide sequence ID" value="NZ_JAZHOF010000006.1"/>
</dbReference>
<dbReference type="PANTHER" id="PTHR32063:SF0">
    <property type="entry name" value="SWARMING MOTILITY PROTEIN SWRC"/>
    <property type="match status" value="1"/>
</dbReference>
<keyword evidence="2" id="KW-0472">Membrane</keyword>
<feature type="transmembrane region" description="Helical" evidence="2">
    <location>
        <begin position="332"/>
        <end position="351"/>
    </location>
</feature>
<feature type="transmembrane region" description="Helical" evidence="2">
    <location>
        <begin position="874"/>
        <end position="894"/>
    </location>
</feature>
<dbReference type="PANTHER" id="PTHR32063">
    <property type="match status" value="1"/>
</dbReference>
<name>A0AAW9RLS9_9HYPH</name>
<feature type="transmembrane region" description="Helical" evidence="2">
    <location>
        <begin position="460"/>
        <end position="486"/>
    </location>
</feature>
<feature type="transmembrane region" description="Helical" evidence="2">
    <location>
        <begin position="978"/>
        <end position="998"/>
    </location>
</feature>
<dbReference type="GO" id="GO:0042910">
    <property type="term" value="F:xenobiotic transmembrane transporter activity"/>
    <property type="evidence" value="ECO:0007669"/>
    <property type="project" value="TreeGrafter"/>
</dbReference>
<dbReference type="Gene3D" id="3.30.70.1320">
    <property type="entry name" value="Multidrug efflux transporter AcrB pore domain like"/>
    <property type="match status" value="1"/>
</dbReference>
<keyword evidence="4" id="KW-1185">Reference proteome</keyword>
<dbReference type="Pfam" id="PF00873">
    <property type="entry name" value="ACR_tran"/>
    <property type="match status" value="1"/>
</dbReference>
<dbReference type="Gene3D" id="1.20.1640.10">
    <property type="entry name" value="Multidrug efflux transporter AcrB transmembrane domain"/>
    <property type="match status" value="2"/>
</dbReference>
<accession>A0AAW9RLS9</accession>
<protein>
    <submittedName>
        <fullName evidence="3">Efflux RND transporter permease subunit</fullName>
    </submittedName>
</protein>
<dbReference type="InterPro" id="IPR001036">
    <property type="entry name" value="Acrflvin-R"/>
</dbReference>
<organism evidence="3 4">
    <name type="scientific">Microbaculum marinum</name>
    <dbReference type="NCBI Taxonomy" id="1764581"/>
    <lineage>
        <taxon>Bacteria</taxon>
        <taxon>Pseudomonadati</taxon>
        <taxon>Pseudomonadota</taxon>
        <taxon>Alphaproteobacteria</taxon>
        <taxon>Hyphomicrobiales</taxon>
        <taxon>Tepidamorphaceae</taxon>
        <taxon>Microbaculum</taxon>
    </lineage>
</organism>
<keyword evidence="2" id="KW-1133">Transmembrane helix</keyword>
<feature type="transmembrane region" description="Helical" evidence="2">
    <location>
        <begin position="1018"/>
        <end position="1048"/>
    </location>
</feature>
<dbReference type="Gene3D" id="3.30.2090.10">
    <property type="entry name" value="Multidrug efflux transporter AcrB TolC docking domain, DN and DC subdomains"/>
    <property type="match status" value="2"/>
</dbReference>
<feature type="transmembrane region" description="Helical" evidence="2">
    <location>
        <begin position="532"/>
        <end position="552"/>
    </location>
</feature>
<evidence type="ECO:0000313" key="4">
    <source>
        <dbReference type="Proteomes" id="UP001378188"/>
    </source>
</evidence>
<feature type="transmembrane region" description="Helical" evidence="2">
    <location>
        <begin position="927"/>
        <end position="949"/>
    </location>
</feature>
<dbReference type="InterPro" id="IPR027463">
    <property type="entry name" value="AcrB_DN_DC_subdom"/>
</dbReference>
<dbReference type="Proteomes" id="UP001378188">
    <property type="component" value="Unassembled WGS sequence"/>
</dbReference>
<gene>
    <name evidence="3" type="ORF">V3328_15475</name>
</gene>
<dbReference type="Gene3D" id="3.30.70.1430">
    <property type="entry name" value="Multidrug efflux transporter AcrB pore domain"/>
    <property type="match status" value="2"/>
</dbReference>
<evidence type="ECO:0000256" key="2">
    <source>
        <dbReference type="SAM" id="Phobius"/>
    </source>
</evidence>
<evidence type="ECO:0000256" key="1">
    <source>
        <dbReference type="SAM" id="MobiDB-lite"/>
    </source>
</evidence>
<dbReference type="EMBL" id="JAZHOF010000006">
    <property type="protein sequence ID" value="MEJ8572890.1"/>
    <property type="molecule type" value="Genomic_DNA"/>
</dbReference>
<dbReference type="SUPFAM" id="SSF82693">
    <property type="entry name" value="Multidrug efflux transporter AcrB pore domain, PN1, PN2, PC1 and PC2 subdomains"/>
    <property type="match status" value="2"/>
</dbReference>
<feature type="transmembrane region" description="Helical" evidence="2">
    <location>
        <begin position="901"/>
        <end position="921"/>
    </location>
</feature>
<dbReference type="SUPFAM" id="SSF82866">
    <property type="entry name" value="Multidrug efflux transporter AcrB transmembrane domain"/>
    <property type="match status" value="2"/>
</dbReference>
<feature type="transmembrane region" description="Helical" evidence="2">
    <location>
        <begin position="358"/>
        <end position="379"/>
    </location>
</feature>
<feature type="compositionally biased region" description="Low complexity" evidence="1">
    <location>
        <begin position="1070"/>
        <end position="1082"/>
    </location>
</feature>
<feature type="region of interest" description="Disordered" evidence="1">
    <location>
        <begin position="1058"/>
        <end position="1082"/>
    </location>
</feature>
<keyword evidence="2" id="KW-0812">Transmembrane</keyword>
<sequence length="1082" mass="118108">MMQGLAAILGHRRTVLTLLVAMVIAGMMAYVSLPKEANPDIDVPVFYVSVTQQGISPEDAERLLVRPLETQLRGLDGLKEITGIASEGYGAILLEFNVDFDKDAALADVRAKVDLAKADLPNDADEPQVFETNFSLLPTIVVTLSGNVPERTLLQHARRLQDEIEGISTVLEAKLVGHREELLEVVIDATRLESYGVTQEQLIRAVSANNQLIPAGFLDSGSGKFNVKVPGLFQTATDVYGLPIKVDGDAVVTLSDIAEIRRTFTDPTAFSHFNGEPAIAIQVVKRLGTNIIDNNEQVRQVVAEATANWPETISIGFTLDQSEFISEVQGSLQSSILTAIALVMIVVVAALGMRSAILIGLAIPTSFLIGFLIVGLLGMTVNMMVMFGLVLTVGMLVDGAIVIVEYADRKMAEGMERQQAYTLAAQRMFWPIFSSTATTLAAFLPMLLWPGVSGEFMSYLPIMVIIVLSAALLTALVFLPVLGGLFGKTAAKPHQVEEARKLAGNSDVDYSEIRGFTGLYVRFLKRVAGHPIGHVLVIAGAIGSAIMVFSYFGQHNAGVQFFVDEEPQQVVVLVRGRGNLSAYEQRELVNEVEEEILQVSGIDALFTTIGKSVGGGGVDVGGVQDKPNDVIGDMMIELSDYCCRRNAEDIFAEIRERVAPIAGIIVEIRQIEGGPPTGKDLRLEITANTHDQAKQIAAIVRDHLETGMEGLRDIEDSRSLPGIEWELTVDREEAGRFGADVQSVGAMIQLVTNGILVGKYRPDDSDDEIEIRVRLPEDERNIDRLDTLRISTPGGLVPIRNFVERDAQPLVSSITRQNGRFSFEVKANVLKEQGILPDDKVRELQTWLDQQDFPVGVSYRFRGADEEQKEAQDFLGKAALASMFIMFVILVTQFNSFYQTFLTLSTVIMSVVGVLIGMLVTGQKFSVIMTGTGVVALAGIVVNNAIVLIDTYNHLRREVGLAGLDAVLRTCAQRLRPILLTTITTIMGLIPMALQINFDFFNRVIQVGGITSIWWVQLSTAVISGLAFSTLLTLIVIPTMLALPSVWAERWTNWRERRRGGPVRQDDTAPPEAEPALPQAAE</sequence>
<evidence type="ECO:0000313" key="3">
    <source>
        <dbReference type="EMBL" id="MEJ8572890.1"/>
    </source>
</evidence>
<dbReference type="PRINTS" id="PR00702">
    <property type="entry name" value="ACRIFLAVINRP"/>
</dbReference>
<reference evidence="3 4" key="1">
    <citation type="submission" date="2024-02" db="EMBL/GenBank/DDBJ databases">
        <title>Genome analysis and characterization of Microbaculum marinisediminis sp. nov., isolated from marine sediment.</title>
        <authorList>
            <person name="Du Z.-J."/>
            <person name="Ye Y.-Q."/>
            <person name="Zhang Z.-R."/>
            <person name="Yuan S.-M."/>
            <person name="Zhang X.-Y."/>
        </authorList>
    </citation>
    <scope>NUCLEOTIDE SEQUENCE [LARGE SCALE GENOMIC DNA]</scope>
    <source>
        <strain evidence="3 4">SDUM1044001</strain>
    </source>
</reference>
<dbReference type="SUPFAM" id="SSF82714">
    <property type="entry name" value="Multidrug efflux transporter AcrB TolC docking domain, DN and DC subdomains"/>
    <property type="match status" value="2"/>
</dbReference>
<dbReference type="Gene3D" id="3.30.70.1440">
    <property type="entry name" value="Multidrug efflux transporter AcrB pore domain"/>
    <property type="match status" value="1"/>
</dbReference>
<feature type="transmembrane region" description="Helical" evidence="2">
    <location>
        <begin position="428"/>
        <end position="448"/>
    </location>
</feature>
<proteinExistence type="predicted"/>